<feature type="signal peptide" evidence="1">
    <location>
        <begin position="1"/>
        <end position="21"/>
    </location>
</feature>
<keyword evidence="4" id="KW-1185">Reference proteome</keyword>
<dbReference type="Gene3D" id="2.70.70.10">
    <property type="entry name" value="Glucose Permease (Domain IIA)"/>
    <property type="match status" value="1"/>
</dbReference>
<dbReference type="Pfam" id="PF01551">
    <property type="entry name" value="Peptidase_M23"/>
    <property type="match status" value="1"/>
</dbReference>
<dbReference type="PANTHER" id="PTHR21666">
    <property type="entry name" value="PEPTIDASE-RELATED"/>
    <property type="match status" value="1"/>
</dbReference>
<dbReference type="InterPro" id="IPR050570">
    <property type="entry name" value="Cell_wall_metabolism_enzyme"/>
</dbReference>
<name>A0ABW5BHX6_9PROT</name>
<organism evidence="3 4">
    <name type="scientific">Kiloniella antarctica</name>
    <dbReference type="NCBI Taxonomy" id="1550907"/>
    <lineage>
        <taxon>Bacteria</taxon>
        <taxon>Pseudomonadati</taxon>
        <taxon>Pseudomonadota</taxon>
        <taxon>Alphaproteobacteria</taxon>
        <taxon>Rhodospirillales</taxon>
        <taxon>Kiloniellaceae</taxon>
        <taxon>Kiloniella</taxon>
    </lineage>
</organism>
<protein>
    <submittedName>
        <fullName evidence="3">M23 family metallopeptidase</fullName>
        <ecNumber evidence="3">3.4.24.-</ecNumber>
    </submittedName>
</protein>
<keyword evidence="1" id="KW-0732">Signal</keyword>
<dbReference type="CDD" id="cd12797">
    <property type="entry name" value="M23_peptidase"/>
    <property type="match status" value="1"/>
</dbReference>
<accession>A0ABW5BHX6</accession>
<dbReference type="EMBL" id="JBHUII010000001">
    <property type="protein sequence ID" value="MFD2204376.1"/>
    <property type="molecule type" value="Genomic_DNA"/>
</dbReference>
<feature type="domain" description="M23ase beta-sheet core" evidence="2">
    <location>
        <begin position="169"/>
        <end position="264"/>
    </location>
</feature>
<evidence type="ECO:0000313" key="3">
    <source>
        <dbReference type="EMBL" id="MFD2204376.1"/>
    </source>
</evidence>
<keyword evidence="3" id="KW-0378">Hydrolase</keyword>
<evidence type="ECO:0000259" key="2">
    <source>
        <dbReference type="Pfam" id="PF01551"/>
    </source>
</evidence>
<dbReference type="SUPFAM" id="SSF51261">
    <property type="entry name" value="Duplicated hybrid motif"/>
    <property type="match status" value="1"/>
</dbReference>
<dbReference type="InterPro" id="IPR016047">
    <property type="entry name" value="M23ase_b-sheet_dom"/>
</dbReference>
<comment type="caution">
    <text evidence="3">The sequence shown here is derived from an EMBL/GenBank/DDBJ whole genome shotgun (WGS) entry which is preliminary data.</text>
</comment>
<dbReference type="GO" id="GO:0016787">
    <property type="term" value="F:hydrolase activity"/>
    <property type="evidence" value="ECO:0007669"/>
    <property type="project" value="UniProtKB-KW"/>
</dbReference>
<proteinExistence type="predicted"/>
<dbReference type="EC" id="3.4.24.-" evidence="3"/>
<evidence type="ECO:0000256" key="1">
    <source>
        <dbReference type="SAM" id="SignalP"/>
    </source>
</evidence>
<gene>
    <name evidence="3" type="ORF">ACFSKO_02070</name>
</gene>
<dbReference type="InterPro" id="IPR011055">
    <property type="entry name" value="Dup_hybrid_motif"/>
</dbReference>
<feature type="chain" id="PRO_5045064756" evidence="1">
    <location>
        <begin position="22"/>
        <end position="273"/>
    </location>
</feature>
<dbReference type="Proteomes" id="UP001597294">
    <property type="component" value="Unassembled WGS sequence"/>
</dbReference>
<sequence length="273" mass="29568">MIKSLLLTFFLMPFLGQSVFAEDIVSLKGEFIQGGIILGQAPSGSEISLGGKAVKASKEGHFVFGFGRDAESPVILIIRTPEGAVEKRELVLKKRDYKIQKIEGVAQKYVSPPKEVSDRISQDAKLVAEARTSDFDEPMFALGFVWPARGRISGVYGSQRVFNGVPKRPHFGVDVAAPVGTPITAPAQGIVTLAHPDLYYSGGTVILDHGHGLSSTFLHMNSVTVKVGDLLEQGDQLGTLGATGRVTGPHLDWRMNWFKERVDPQTLVGVMPQ</sequence>
<evidence type="ECO:0000313" key="4">
    <source>
        <dbReference type="Proteomes" id="UP001597294"/>
    </source>
</evidence>
<reference evidence="4" key="1">
    <citation type="journal article" date="2019" name="Int. J. Syst. Evol. Microbiol.">
        <title>The Global Catalogue of Microorganisms (GCM) 10K type strain sequencing project: providing services to taxonomists for standard genome sequencing and annotation.</title>
        <authorList>
            <consortium name="The Broad Institute Genomics Platform"/>
            <consortium name="The Broad Institute Genome Sequencing Center for Infectious Disease"/>
            <person name="Wu L."/>
            <person name="Ma J."/>
        </authorList>
    </citation>
    <scope>NUCLEOTIDE SEQUENCE [LARGE SCALE GENOMIC DNA]</scope>
    <source>
        <strain evidence="4">CGMCC 4.7192</strain>
    </source>
</reference>
<dbReference type="PANTHER" id="PTHR21666:SF285">
    <property type="entry name" value="M23 FAMILY METALLOPEPTIDASE"/>
    <property type="match status" value="1"/>
</dbReference>
<dbReference type="RefSeq" id="WP_380247895.1">
    <property type="nucleotide sequence ID" value="NZ_JBHUII010000001.1"/>
</dbReference>